<keyword evidence="6 11" id="KW-1133">Transmembrane helix</keyword>
<dbReference type="Gene3D" id="3.30.200.20">
    <property type="entry name" value="Phosphorylase Kinase, domain 1"/>
    <property type="match status" value="1"/>
</dbReference>
<protein>
    <recommendedName>
        <fullName evidence="13">Protein kinase domain-containing protein</fullName>
    </recommendedName>
</protein>
<dbReference type="EMBL" id="AUSU01006058">
    <property type="protein sequence ID" value="EPS62560.1"/>
    <property type="molecule type" value="Genomic_DNA"/>
</dbReference>
<evidence type="ECO:0000256" key="1">
    <source>
        <dbReference type="ARBA" id="ARBA00004479"/>
    </source>
</evidence>
<feature type="transmembrane region" description="Helical" evidence="11">
    <location>
        <begin position="391"/>
        <end position="414"/>
    </location>
</feature>
<keyword evidence="2" id="KW-0433">Leucine-rich repeat</keyword>
<keyword evidence="3 11" id="KW-0812">Transmembrane</keyword>
<evidence type="ECO:0000313" key="14">
    <source>
        <dbReference type="EMBL" id="EPS62560.1"/>
    </source>
</evidence>
<dbReference type="Proteomes" id="UP000015453">
    <property type="component" value="Unassembled WGS sequence"/>
</dbReference>
<evidence type="ECO:0000256" key="3">
    <source>
        <dbReference type="ARBA" id="ARBA00022692"/>
    </source>
</evidence>
<dbReference type="PROSITE" id="PS50011">
    <property type="entry name" value="PROTEIN_KINASE_DOM"/>
    <property type="match status" value="1"/>
</dbReference>
<comment type="caution">
    <text evidence="14">The sequence shown here is derived from an EMBL/GenBank/DDBJ whole genome shotgun (WGS) entry which is preliminary data.</text>
</comment>
<accession>S8C702</accession>
<dbReference type="Gene3D" id="1.10.510.10">
    <property type="entry name" value="Transferase(Phosphotransferase) domain 1"/>
    <property type="match status" value="1"/>
</dbReference>
<dbReference type="InterPro" id="IPR000719">
    <property type="entry name" value="Prot_kinase_dom"/>
</dbReference>
<dbReference type="Pfam" id="PF00069">
    <property type="entry name" value="Pkinase"/>
    <property type="match status" value="1"/>
</dbReference>
<evidence type="ECO:0000256" key="4">
    <source>
        <dbReference type="ARBA" id="ARBA00022729"/>
    </source>
</evidence>
<evidence type="ECO:0000256" key="5">
    <source>
        <dbReference type="ARBA" id="ARBA00022737"/>
    </source>
</evidence>
<evidence type="ECO:0000259" key="13">
    <source>
        <dbReference type="PROSITE" id="PS50011"/>
    </source>
</evidence>
<dbReference type="InterPro" id="IPR051824">
    <property type="entry name" value="LRR_Rcpt-Like_S/T_Kinase"/>
</dbReference>
<keyword evidence="5" id="KW-0677">Repeat</keyword>
<keyword evidence="4 12" id="KW-0732">Signal</keyword>
<feature type="transmembrane region" description="Helical" evidence="11">
    <location>
        <begin position="280"/>
        <end position="297"/>
    </location>
</feature>
<dbReference type="GO" id="GO:0005524">
    <property type="term" value="F:ATP binding"/>
    <property type="evidence" value="ECO:0007669"/>
    <property type="project" value="InterPro"/>
</dbReference>
<sequence length="777" mass="85546">MSAKGWFAFSFIVFVSIRHSHEVLPSSQVLTLLRLKVLLNSPSLLSGLDNRSTDPCNMEPNGGFAVVCYDRSITQLHIVGTNPEFRQPENFSIDSFVTTLVRITSLKVLELVCIGLWGHLPGKISRLSYLEILNLTRNHFEGELPENLLSLSRMQTLILDGNNFTGLLPSGIGSLSSLAVLSVKNNSLHGALPDSLSELHSLRILELSDNEFSGDVPDLRLSDGLQVLDVGNNGLGPHFPSVSDNISKIVLRKNRFTFGIPEGVSSYNQMKTFDVSSNRFVGPFPFAMLSLPSLVYLDISENRFTGRLVEDAECNNGVVEFVNLSANLLTGKLPHCLLASDSTKKAAAVFSGENCLEDDERQLPISYCENEALAVGVLPARPRKLARKTSLVLIICGSVVGGGAVLACAAWFGVGKLSKTRKSMPSFAPERASAGYTSELLQNARYVTETKNLGALGLPTYKTFSLEEIKEATKSSTSLTTEAPSHRQMQLGRLRDGLSVAIRCIDLKKNHSNHQQQLRGYIETISKLRHHHLLSALGHCFEYDEMDDSSLKRVYLVFEHAPNGTLRSWTSGKHEGRNLTWAQRIAAVTGVAKGIQFLHGGIVQGLFENDIKITDIVLDHNMVSKISSFNLSWISDQLTKVHPQNQSTGSKGLTQRTGIKEHRDKSDIYDIGVILLEVISGKAIESRDEAISMRDQFKAAEEGSRRNLVDPAVNSSWSRESIKTMMEICWRCLADDPAERPSIEDVLWNLQFAAQGQEAWRGDSQSSDGSPISPLQS</sequence>
<keyword evidence="7 11" id="KW-0472">Membrane</keyword>
<feature type="region of interest" description="Disordered" evidence="10">
    <location>
        <begin position="758"/>
        <end position="777"/>
    </location>
</feature>
<evidence type="ECO:0000313" key="15">
    <source>
        <dbReference type="Proteomes" id="UP000015453"/>
    </source>
</evidence>
<dbReference type="InterPro" id="IPR011009">
    <property type="entry name" value="Kinase-like_dom_sf"/>
</dbReference>
<feature type="domain" description="Protein kinase" evidence="13">
    <location>
        <begin position="466"/>
        <end position="752"/>
    </location>
</feature>
<feature type="chain" id="PRO_5004549400" description="Protein kinase domain-containing protein" evidence="12">
    <location>
        <begin position="23"/>
        <end position="777"/>
    </location>
</feature>
<dbReference type="Pfam" id="PF23598">
    <property type="entry name" value="LRR_14"/>
    <property type="match status" value="1"/>
</dbReference>
<dbReference type="GO" id="GO:0004672">
    <property type="term" value="F:protein kinase activity"/>
    <property type="evidence" value="ECO:0007669"/>
    <property type="project" value="InterPro"/>
</dbReference>
<evidence type="ECO:0000256" key="12">
    <source>
        <dbReference type="SAM" id="SignalP"/>
    </source>
</evidence>
<comment type="subcellular location">
    <subcellularLocation>
        <location evidence="1">Membrane</location>
        <topology evidence="1">Single-pass type I membrane protein</topology>
    </subcellularLocation>
</comment>
<gene>
    <name evidence="14" type="ORF">M569_12232</name>
</gene>
<dbReference type="PANTHER" id="PTHR48006:SF84">
    <property type="entry name" value="REPEAT TRANSMEMBRANE PROTEIN KINASE, PUTATIVE, EXPRESSED-RELATED"/>
    <property type="match status" value="1"/>
</dbReference>
<dbReference type="Gene3D" id="3.80.10.10">
    <property type="entry name" value="Ribonuclease Inhibitor"/>
    <property type="match status" value="1"/>
</dbReference>
<dbReference type="OrthoDB" id="676979at2759"/>
<dbReference type="GO" id="GO:0016020">
    <property type="term" value="C:membrane"/>
    <property type="evidence" value="ECO:0007669"/>
    <property type="project" value="UniProtKB-SubCell"/>
</dbReference>
<name>S8C702_9LAMI</name>
<dbReference type="AlphaFoldDB" id="S8C702"/>
<evidence type="ECO:0000256" key="10">
    <source>
        <dbReference type="SAM" id="MobiDB-lite"/>
    </source>
</evidence>
<evidence type="ECO:0000256" key="8">
    <source>
        <dbReference type="ARBA" id="ARBA00023170"/>
    </source>
</evidence>
<dbReference type="FunFam" id="3.80.10.10:FF:000413">
    <property type="entry name" value="Inactive leucine-rich repeat receptor-like protein kinase"/>
    <property type="match status" value="1"/>
</dbReference>
<evidence type="ECO:0000256" key="7">
    <source>
        <dbReference type="ARBA" id="ARBA00023136"/>
    </source>
</evidence>
<evidence type="ECO:0000256" key="11">
    <source>
        <dbReference type="SAM" id="Phobius"/>
    </source>
</evidence>
<dbReference type="PANTHER" id="PTHR48006">
    <property type="entry name" value="LEUCINE-RICH REPEAT-CONTAINING PROTEIN DDB_G0281931-RELATED"/>
    <property type="match status" value="1"/>
</dbReference>
<evidence type="ECO:0000256" key="9">
    <source>
        <dbReference type="ARBA" id="ARBA00023180"/>
    </source>
</evidence>
<evidence type="ECO:0000256" key="6">
    <source>
        <dbReference type="ARBA" id="ARBA00022989"/>
    </source>
</evidence>
<feature type="compositionally biased region" description="Polar residues" evidence="10">
    <location>
        <begin position="763"/>
        <end position="777"/>
    </location>
</feature>
<keyword evidence="9" id="KW-0325">Glycoprotein</keyword>
<evidence type="ECO:0000256" key="2">
    <source>
        <dbReference type="ARBA" id="ARBA00022614"/>
    </source>
</evidence>
<dbReference type="InterPro" id="IPR055414">
    <property type="entry name" value="LRR_R13L4/SHOC2-like"/>
</dbReference>
<keyword evidence="15" id="KW-1185">Reference proteome</keyword>
<dbReference type="SUPFAM" id="SSF52058">
    <property type="entry name" value="L domain-like"/>
    <property type="match status" value="1"/>
</dbReference>
<proteinExistence type="predicted"/>
<dbReference type="SUPFAM" id="SSF56112">
    <property type="entry name" value="Protein kinase-like (PK-like)"/>
    <property type="match status" value="1"/>
</dbReference>
<dbReference type="InterPro" id="IPR032675">
    <property type="entry name" value="LRR_dom_sf"/>
</dbReference>
<dbReference type="FunFam" id="1.10.510.10:FF:000431">
    <property type="entry name" value="Putative inactive leucine-rich repeat receptor-like protein kinase"/>
    <property type="match status" value="1"/>
</dbReference>
<reference evidence="14 15" key="1">
    <citation type="journal article" date="2013" name="BMC Genomics">
        <title>The miniature genome of a carnivorous plant Genlisea aurea contains a low number of genes and short non-coding sequences.</title>
        <authorList>
            <person name="Leushkin E.V."/>
            <person name="Sutormin R.A."/>
            <person name="Nabieva E.R."/>
            <person name="Penin A.A."/>
            <person name="Kondrashov A.S."/>
            <person name="Logacheva M.D."/>
        </authorList>
    </citation>
    <scope>NUCLEOTIDE SEQUENCE [LARGE SCALE GENOMIC DNA]</scope>
</reference>
<organism evidence="14 15">
    <name type="scientific">Genlisea aurea</name>
    <dbReference type="NCBI Taxonomy" id="192259"/>
    <lineage>
        <taxon>Eukaryota</taxon>
        <taxon>Viridiplantae</taxon>
        <taxon>Streptophyta</taxon>
        <taxon>Embryophyta</taxon>
        <taxon>Tracheophyta</taxon>
        <taxon>Spermatophyta</taxon>
        <taxon>Magnoliopsida</taxon>
        <taxon>eudicotyledons</taxon>
        <taxon>Gunneridae</taxon>
        <taxon>Pentapetalae</taxon>
        <taxon>asterids</taxon>
        <taxon>lamiids</taxon>
        <taxon>Lamiales</taxon>
        <taxon>Lentibulariaceae</taxon>
        <taxon>Genlisea</taxon>
    </lineage>
</organism>
<keyword evidence="8" id="KW-0675">Receptor</keyword>
<feature type="signal peptide" evidence="12">
    <location>
        <begin position="1"/>
        <end position="22"/>
    </location>
</feature>